<proteinExistence type="predicted"/>
<protein>
    <submittedName>
        <fullName evidence="1">Uncharacterized protein</fullName>
    </submittedName>
</protein>
<dbReference type="EMBL" id="PGFD01000002">
    <property type="protein sequence ID" value="PJJ63996.1"/>
    <property type="molecule type" value="Genomic_DNA"/>
</dbReference>
<sequence length="45" mass="5166">MLKGNREIFIGKIKVAGLQEKALSLYQLFFGNLTFIQQFMECLAI</sequence>
<dbReference type="Proteomes" id="UP000228740">
    <property type="component" value="Unassembled WGS sequence"/>
</dbReference>
<evidence type="ECO:0000313" key="2">
    <source>
        <dbReference type="Proteomes" id="UP000228740"/>
    </source>
</evidence>
<comment type="caution">
    <text evidence="1">The sequence shown here is derived from an EMBL/GenBank/DDBJ whole genome shotgun (WGS) entry which is preliminary data.</text>
</comment>
<evidence type="ECO:0000313" key="1">
    <source>
        <dbReference type="EMBL" id="PJJ63996.1"/>
    </source>
</evidence>
<reference evidence="1 2" key="1">
    <citation type="submission" date="2017-11" db="EMBL/GenBank/DDBJ databases">
        <title>Genomic Encyclopedia of Archaeal and Bacterial Type Strains, Phase II (KMG-II): From Individual Species to Whole Genera.</title>
        <authorList>
            <person name="Goeker M."/>
        </authorList>
    </citation>
    <scope>NUCLEOTIDE SEQUENCE [LARGE SCALE GENOMIC DNA]</scope>
    <source>
        <strain evidence="1 2">DSM 27617</strain>
    </source>
</reference>
<gene>
    <name evidence="1" type="ORF">CLV73_2347</name>
</gene>
<organism evidence="1 2">
    <name type="scientific">Chryseobacterium geocarposphaerae</name>
    <dbReference type="NCBI Taxonomy" id="1416776"/>
    <lineage>
        <taxon>Bacteria</taxon>
        <taxon>Pseudomonadati</taxon>
        <taxon>Bacteroidota</taxon>
        <taxon>Flavobacteriia</taxon>
        <taxon>Flavobacteriales</taxon>
        <taxon>Weeksellaceae</taxon>
        <taxon>Chryseobacterium group</taxon>
        <taxon>Chryseobacterium</taxon>
    </lineage>
</organism>
<name>A0A2M9C0M9_9FLAO</name>
<keyword evidence="2" id="KW-1185">Reference proteome</keyword>
<accession>A0A2M9C0M9</accession>
<dbReference type="AlphaFoldDB" id="A0A2M9C0M9"/>